<feature type="region of interest" description="Disordered" evidence="4">
    <location>
        <begin position="147"/>
        <end position="170"/>
    </location>
</feature>
<comment type="caution">
    <text evidence="5">The sequence shown here is derived from an EMBL/GenBank/DDBJ whole genome shotgun (WGS) entry which is preliminary data.</text>
</comment>
<protein>
    <recommendedName>
        <fullName evidence="7">NIMA interactive protein</fullName>
    </recommendedName>
</protein>
<feature type="compositionally biased region" description="Acidic residues" evidence="4">
    <location>
        <begin position="355"/>
        <end position="376"/>
    </location>
</feature>
<feature type="compositionally biased region" description="Acidic residues" evidence="4">
    <location>
        <begin position="384"/>
        <end position="394"/>
    </location>
</feature>
<feature type="region of interest" description="Disordered" evidence="4">
    <location>
        <begin position="337"/>
        <end position="403"/>
    </location>
</feature>
<evidence type="ECO:0000256" key="1">
    <source>
        <dbReference type="ARBA" id="ARBA00009291"/>
    </source>
</evidence>
<dbReference type="Pfam" id="PF11559">
    <property type="entry name" value="ADIP"/>
    <property type="match status" value="1"/>
</dbReference>
<evidence type="ECO:0000256" key="2">
    <source>
        <dbReference type="ARBA" id="ARBA00023054"/>
    </source>
</evidence>
<name>A0A9P8L0Z1_9PEZI</name>
<feature type="compositionally biased region" description="Polar residues" evidence="4">
    <location>
        <begin position="147"/>
        <end position="158"/>
    </location>
</feature>
<evidence type="ECO:0000313" key="6">
    <source>
        <dbReference type="Proteomes" id="UP000698800"/>
    </source>
</evidence>
<sequence length="451" mass="49496">MESQSLHTASLYINNLLLSRGLLRNGTPIDFASPSKAEGGMEATMAKIINLVHDLVLRRDERLQSRNTDIDRQLSVAQGQERAFKATLRTAENSARSLRDEMLRLKAMLQQVRTQCANDIRKRDIQTQRLKSHLGNQQRGTKPLLTNSTITITPSGTSAFGLPGRDEASLESPNYSLAQETTEFLTQLSQNLSDENDNLIGLVRSSLITLRSLQGLPAPSPVGQDMDLGPLAGDEVNGDIGNLENNPLHALPTSCEALSTDMDDVLDHLRTLLTNPSFVPIEELTAREDEIVRLREGWEKMESRWRDAVAMMDSWRRRIAESGGSVNVDELRIELGLKGGDPTKVDRNASNSLQDDMEEVESGLYDNDEEDSDLEVGDANVEGGADEDTDEDEPLGVGLQPDGLVLGELNTNIQSPTSTQKNARNNTIAEETTQDLAADEDEVALLSTSHA</sequence>
<feature type="compositionally biased region" description="Basic and acidic residues" evidence="4">
    <location>
        <begin position="337"/>
        <end position="347"/>
    </location>
</feature>
<evidence type="ECO:0000256" key="4">
    <source>
        <dbReference type="SAM" id="MobiDB-lite"/>
    </source>
</evidence>
<evidence type="ECO:0008006" key="7">
    <source>
        <dbReference type="Google" id="ProtNLM"/>
    </source>
</evidence>
<evidence type="ECO:0000313" key="5">
    <source>
        <dbReference type="EMBL" id="KAH0533997.1"/>
    </source>
</evidence>
<accession>A0A9P8L0Z1</accession>
<keyword evidence="6" id="KW-1185">Reference proteome</keyword>
<dbReference type="InterPro" id="IPR021622">
    <property type="entry name" value="Afadin/alpha-actinin-bd"/>
</dbReference>
<dbReference type="EMBL" id="JAGHQL010000295">
    <property type="protein sequence ID" value="KAH0533997.1"/>
    <property type="molecule type" value="Genomic_DNA"/>
</dbReference>
<organism evidence="5 6">
    <name type="scientific">Glutinoglossum americanum</name>
    <dbReference type="NCBI Taxonomy" id="1670608"/>
    <lineage>
        <taxon>Eukaryota</taxon>
        <taxon>Fungi</taxon>
        <taxon>Dikarya</taxon>
        <taxon>Ascomycota</taxon>
        <taxon>Pezizomycotina</taxon>
        <taxon>Geoglossomycetes</taxon>
        <taxon>Geoglossales</taxon>
        <taxon>Geoglossaceae</taxon>
        <taxon>Glutinoglossum</taxon>
    </lineage>
</organism>
<gene>
    <name evidence="5" type="ORF">FGG08_007399</name>
</gene>
<dbReference type="OrthoDB" id="312015at2759"/>
<feature type="region of interest" description="Disordered" evidence="4">
    <location>
        <begin position="431"/>
        <end position="451"/>
    </location>
</feature>
<reference evidence="5" key="1">
    <citation type="submission" date="2021-03" db="EMBL/GenBank/DDBJ databases">
        <title>Comparative genomics and phylogenomic investigation of the class Geoglossomycetes provide insights into ecological specialization and systematics.</title>
        <authorList>
            <person name="Melie T."/>
            <person name="Pirro S."/>
            <person name="Miller A.N."/>
            <person name="Quandt A."/>
        </authorList>
    </citation>
    <scope>NUCLEOTIDE SEQUENCE</scope>
    <source>
        <strain evidence="5">GBOQ0MN5Z8</strain>
    </source>
</reference>
<proteinExistence type="inferred from homology"/>
<dbReference type="Proteomes" id="UP000698800">
    <property type="component" value="Unassembled WGS sequence"/>
</dbReference>
<dbReference type="AlphaFoldDB" id="A0A9P8L0Z1"/>
<comment type="similarity">
    <text evidence="1">Belongs to the ADIP family.</text>
</comment>
<feature type="coiled-coil region" evidence="3">
    <location>
        <begin position="88"/>
        <end position="115"/>
    </location>
</feature>
<keyword evidence="2 3" id="KW-0175">Coiled coil</keyword>
<feature type="non-terminal residue" evidence="5">
    <location>
        <position position="451"/>
    </location>
</feature>
<evidence type="ECO:0000256" key="3">
    <source>
        <dbReference type="SAM" id="Coils"/>
    </source>
</evidence>